<dbReference type="Pfam" id="PF00565">
    <property type="entry name" value="SNase"/>
    <property type="match status" value="1"/>
</dbReference>
<keyword evidence="4" id="KW-0732">Signal</keyword>
<name>A0ABY5J3D9_9BACT</name>
<dbReference type="InterPro" id="IPR035437">
    <property type="entry name" value="SNase_OB-fold_sf"/>
</dbReference>
<dbReference type="PANTHER" id="PTHR12302">
    <property type="entry name" value="EBNA2 BINDING PROTEIN P100"/>
    <property type="match status" value="1"/>
</dbReference>
<organism evidence="6 7">
    <name type="scientific">Mycoplasmopsis equigenitalium</name>
    <dbReference type="NCBI Taxonomy" id="114883"/>
    <lineage>
        <taxon>Bacteria</taxon>
        <taxon>Bacillati</taxon>
        <taxon>Mycoplasmatota</taxon>
        <taxon>Mycoplasmoidales</taxon>
        <taxon>Metamycoplasmataceae</taxon>
        <taxon>Mycoplasmopsis</taxon>
    </lineage>
</organism>
<gene>
    <name evidence="6" type="ORF">NPA09_00510</name>
</gene>
<dbReference type="PANTHER" id="PTHR12302:SF3">
    <property type="entry name" value="SERINE_THREONINE-PROTEIN KINASE 31"/>
    <property type="match status" value="1"/>
</dbReference>
<keyword evidence="7" id="KW-1185">Reference proteome</keyword>
<dbReference type="SMART" id="SM00318">
    <property type="entry name" value="SNc"/>
    <property type="match status" value="1"/>
</dbReference>
<dbReference type="InterPro" id="IPR016071">
    <property type="entry name" value="Staphylococal_nuclease_OB-fold"/>
</dbReference>
<evidence type="ECO:0000313" key="7">
    <source>
        <dbReference type="Proteomes" id="UP001059576"/>
    </source>
</evidence>
<protein>
    <submittedName>
        <fullName evidence="6">Thermonuclease family protein</fullName>
    </submittedName>
</protein>
<evidence type="ECO:0000256" key="3">
    <source>
        <dbReference type="ARBA" id="ARBA00022801"/>
    </source>
</evidence>
<dbReference type="SUPFAM" id="SSF50199">
    <property type="entry name" value="Staphylococcal nuclease"/>
    <property type="match status" value="1"/>
</dbReference>
<proteinExistence type="predicted"/>
<evidence type="ECO:0000259" key="5">
    <source>
        <dbReference type="PROSITE" id="PS50830"/>
    </source>
</evidence>
<evidence type="ECO:0000256" key="2">
    <source>
        <dbReference type="ARBA" id="ARBA00022759"/>
    </source>
</evidence>
<keyword evidence="1" id="KW-0540">Nuclease</keyword>
<dbReference type="Proteomes" id="UP001059576">
    <property type="component" value="Chromosome"/>
</dbReference>
<reference evidence="6" key="1">
    <citation type="submission" date="2022-07" db="EMBL/GenBank/DDBJ databases">
        <title>Complete genome of Mycoplasma equigenitalium type strain T37.</title>
        <authorList>
            <person name="Spergser J."/>
        </authorList>
    </citation>
    <scope>NUCLEOTIDE SEQUENCE</scope>
    <source>
        <strain evidence="6">T37</strain>
    </source>
</reference>
<accession>A0ABY5J3D9</accession>
<dbReference type="EMBL" id="CP101808">
    <property type="protein sequence ID" value="UUD37046.1"/>
    <property type="molecule type" value="Genomic_DNA"/>
</dbReference>
<evidence type="ECO:0000256" key="4">
    <source>
        <dbReference type="SAM" id="SignalP"/>
    </source>
</evidence>
<feature type="chain" id="PRO_5045267961" evidence="4">
    <location>
        <begin position="21"/>
        <end position="183"/>
    </location>
</feature>
<evidence type="ECO:0000256" key="1">
    <source>
        <dbReference type="ARBA" id="ARBA00022722"/>
    </source>
</evidence>
<feature type="domain" description="TNase-like" evidence="5">
    <location>
        <begin position="32"/>
        <end position="175"/>
    </location>
</feature>
<evidence type="ECO:0000313" key="6">
    <source>
        <dbReference type="EMBL" id="UUD37046.1"/>
    </source>
</evidence>
<dbReference type="PROSITE" id="PS51257">
    <property type="entry name" value="PROKAR_LIPOPROTEIN"/>
    <property type="match status" value="1"/>
</dbReference>
<sequence length="183" mass="21258">MIRKLILFWTVFFSPFFLSACSVTRASEVTNSFEYVVVKKVTDGDTFIDTKGQKYRILGIDAPEIGVFKNGKYEKTTGVRYYFANQAKLILSDLILYKKVKIKVIKKDKYGRKVVQISINSTEISQKMVSLGLAKVAYISSNKKDYFYYSDQEFIEELYKLQQQAMLDNLNIWSANIELIYPR</sequence>
<dbReference type="RefSeq" id="WP_165036239.1">
    <property type="nucleotide sequence ID" value="NZ_CP101808.1"/>
</dbReference>
<feature type="signal peptide" evidence="4">
    <location>
        <begin position="1"/>
        <end position="20"/>
    </location>
</feature>
<keyword evidence="3" id="KW-0378">Hydrolase</keyword>
<dbReference type="PROSITE" id="PS50830">
    <property type="entry name" value="TNASE_3"/>
    <property type="match status" value="1"/>
</dbReference>
<keyword evidence="2" id="KW-0255">Endonuclease</keyword>
<dbReference type="Gene3D" id="2.40.50.90">
    <property type="match status" value="1"/>
</dbReference>